<dbReference type="Proteomes" id="UP001307889">
    <property type="component" value="Chromosome 5"/>
</dbReference>
<organism evidence="1 2">
    <name type="scientific">Nesidiocoris tenuis</name>
    <dbReference type="NCBI Taxonomy" id="355587"/>
    <lineage>
        <taxon>Eukaryota</taxon>
        <taxon>Metazoa</taxon>
        <taxon>Ecdysozoa</taxon>
        <taxon>Arthropoda</taxon>
        <taxon>Hexapoda</taxon>
        <taxon>Insecta</taxon>
        <taxon>Pterygota</taxon>
        <taxon>Neoptera</taxon>
        <taxon>Paraneoptera</taxon>
        <taxon>Hemiptera</taxon>
        <taxon>Heteroptera</taxon>
        <taxon>Panheteroptera</taxon>
        <taxon>Cimicomorpha</taxon>
        <taxon>Miridae</taxon>
        <taxon>Dicyphina</taxon>
        <taxon>Nesidiocoris</taxon>
    </lineage>
</organism>
<evidence type="ECO:0000313" key="1">
    <source>
        <dbReference type="EMBL" id="BES94210.1"/>
    </source>
</evidence>
<dbReference type="EMBL" id="AP028913">
    <property type="protein sequence ID" value="BES94210.1"/>
    <property type="molecule type" value="Genomic_DNA"/>
</dbReference>
<sequence length="215" mass="24351">MRRIVGTRGRRSFLPQRRGRSCSLDAEHPQVVDIWQRCNDDRVSTIRAPNDPSATVRTTEQRRIFTPIETENFDEFRSRDSKQIPNIPGDWKRIEAKEERAAESDQHWQSNTDQVVNKRLDCGRGACLRSWSQAESVSPAAFPSPKRRLPGAPGPARAAFVRTTPFSRPGPTYLRYLRGTTLPILQERTWMRSGISLATGNINIGSGVISVKFHP</sequence>
<keyword evidence="2" id="KW-1185">Reference proteome</keyword>
<name>A0ABN7APR5_9HEMI</name>
<reference evidence="1 2" key="1">
    <citation type="submission" date="2023-09" db="EMBL/GenBank/DDBJ databases">
        <title>Nesidiocoris tenuis whole genome shotgun sequence.</title>
        <authorList>
            <person name="Shibata T."/>
            <person name="Shimoda M."/>
            <person name="Kobayashi T."/>
            <person name="Uehara T."/>
        </authorList>
    </citation>
    <scope>NUCLEOTIDE SEQUENCE [LARGE SCALE GENOMIC DNA]</scope>
    <source>
        <strain evidence="1 2">Japan</strain>
    </source>
</reference>
<gene>
    <name evidence="1" type="ORF">NTJ_07019</name>
</gene>
<protein>
    <submittedName>
        <fullName evidence="1">Uncharacterized protein</fullName>
    </submittedName>
</protein>
<evidence type="ECO:0000313" key="2">
    <source>
        <dbReference type="Proteomes" id="UP001307889"/>
    </source>
</evidence>
<proteinExistence type="predicted"/>
<accession>A0ABN7APR5</accession>